<comment type="function">
    <text evidence="5">Involved in correct processing of both the 5' and 3' ends of 23S rRNA precursor. Processes 30S rRNA precursor transcript even in absence of ribonuclease 3 (Rnc); Rnc processes 30S rRNA into smaller rRNA precursors.</text>
</comment>
<keyword evidence="5" id="KW-0460">Magnesium</keyword>
<gene>
    <name evidence="5 7" type="primary">mrnC</name>
    <name evidence="7" type="ORF">JCM31185_17900</name>
</gene>
<dbReference type="Proteomes" id="UP001628078">
    <property type="component" value="Unassembled WGS sequence"/>
</dbReference>
<organism evidence="7 8">
    <name type="scientific">Furfurilactobacillus curtus</name>
    <dbReference type="NCBI Taxonomy" id="1746200"/>
    <lineage>
        <taxon>Bacteria</taxon>
        <taxon>Bacillati</taxon>
        <taxon>Bacillota</taxon>
        <taxon>Bacilli</taxon>
        <taxon>Lactobacillales</taxon>
        <taxon>Lactobacillaceae</taxon>
        <taxon>Furfurilactobacillus</taxon>
    </lineage>
</organism>
<keyword evidence="5" id="KW-0963">Cytoplasm</keyword>
<dbReference type="RefSeq" id="WP_407884703.1">
    <property type="nucleotide sequence ID" value="NZ_BQXO01000006.1"/>
</dbReference>
<dbReference type="SUPFAM" id="SSF69065">
    <property type="entry name" value="RNase III domain-like"/>
    <property type="match status" value="1"/>
</dbReference>
<dbReference type="SMART" id="SM00535">
    <property type="entry name" value="RIBOc"/>
    <property type="match status" value="1"/>
</dbReference>
<accession>A0ABQ5JVA1</accession>
<dbReference type="InterPro" id="IPR036389">
    <property type="entry name" value="RNase_III_sf"/>
</dbReference>
<feature type="domain" description="RNase III" evidence="6">
    <location>
        <begin position="1"/>
        <end position="133"/>
    </location>
</feature>
<name>A0ABQ5JVA1_9LACO</name>
<evidence type="ECO:0000313" key="8">
    <source>
        <dbReference type="Proteomes" id="UP001628078"/>
    </source>
</evidence>
<proteinExistence type="inferred from homology"/>
<keyword evidence="5" id="KW-0690">Ribosome biogenesis</keyword>
<dbReference type="PANTHER" id="PTHR34276:SF1">
    <property type="entry name" value="MINI-RIBONUCLEASE 3"/>
    <property type="match status" value="1"/>
</dbReference>
<keyword evidence="8" id="KW-1185">Reference proteome</keyword>
<comment type="caution">
    <text evidence="7">The sequence shown here is derived from an EMBL/GenBank/DDBJ whole genome shotgun (WGS) entry which is preliminary data.</text>
</comment>
<protein>
    <recommendedName>
        <fullName evidence="5">Mini-ribonuclease 3</fullName>
        <shortName evidence="5">Mini-3</shortName>
        <shortName evidence="5">Mini-RNase 3</shortName>
        <ecNumber evidence="5">3.1.26.-</ecNumber>
    </recommendedName>
    <alternativeName>
        <fullName evidence="5">Mini-RNase III</fullName>
        <shortName evidence="5">Mini-III</shortName>
    </alternativeName>
</protein>
<comment type="subunit">
    <text evidence="5">Homodimer.</text>
</comment>
<feature type="active site" evidence="5">
    <location>
        <position position="19"/>
    </location>
</feature>
<keyword evidence="3 5" id="KW-0255">Endonuclease</keyword>
<evidence type="ECO:0000256" key="2">
    <source>
        <dbReference type="ARBA" id="ARBA00022722"/>
    </source>
</evidence>
<evidence type="ECO:0000256" key="5">
    <source>
        <dbReference type="HAMAP-Rule" id="MF_01468"/>
    </source>
</evidence>
<keyword evidence="5" id="KW-0694">RNA-binding</keyword>
<comment type="similarity">
    <text evidence="5">Belongs to the MrnC RNase family.</text>
</comment>
<keyword evidence="1 5" id="KW-0698">rRNA processing</keyword>
<dbReference type="PIRSF" id="PIRSF005520">
    <property type="entry name" value="UCP005520"/>
    <property type="match status" value="1"/>
</dbReference>
<evidence type="ECO:0000259" key="6">
    <source>
        <dbReference type="SMART" id="SM00535"/>
    </source>
</evidence>
<evidence type="ECO:0000256" key="3">
    <source>
        <dbReference type="ARBA" id="ARBA00022759"/>
    </source>
</evidence>
<keyword evidence="2 5" id="KW-0540">Nuclease</keyword>
<comment type="cofactor">
    <cofactor evidence="5">
        <name>Mg(2+)</name>
        <dbReference type="ChEBI" id="CHEBI:18420"/>
    </cofactor>
</comment>
<keyword evidence="5" id="KW-0699">rRNA-binding</keyword>
<dbReference type="HAMAP" id="MF_01468">
    <property type="entry name" value="RNase_Mini_III"/>
    <property type="match status" value="1"/>
</dbReference>
<evidence type="ECO:0000313" key="7">
    <source>
        <dbReference type="EMBL" id="GKT06503.1"/>
    </source>
</evidence>
<evidence type="ECO:0000256" key="1">
    <source>
        <dbReference type="ARBA" id="ARBA00022552"/>
    </source>
</evidence>
<dbReference type="InterPro" id="IPR008226">
    <property type="entry name" value="Mini3_fam"/>
</dbReference>
<keyword evidence="4 5" id="KW-0378">Hydrolase</keyword>
<reference evidence="7 8" key="1">
    <citation type="submission" date="2022-03" db="EMBL/GenBank/DDBJ databases">
        <title>Draft genome sequence of Furfurilactobacillus curtus JCM 31185.</title>
        <authorList>
            <person name="Suzuki S."/>
            <person name="Endo A."/>
            <person name="Kajikawa A."/>
        </authorList>
    </citation>
    <scope>NUCLEOTIDE SEQUENCE [LARGE SCALE GENOMIC DNA]</scope>
    <source>
        <strain evidence="7 8">JCM 31185</strain>
    </source>
</reference>
<dbReference type="EC" id="3.1.26.-" evidence="5"/>
<dbReference type="Gene3D" id="1.10.1520.10">
    <property type="entry name" value="Ribonuclease III domain"/>
    <property type="match status" value="1"/>
</dbReference>
<evidence type="ECO:0000256" key="4">
    <source>
        <dbReference type="ARBA" id="ARBA00022801"/>
    </source>
</evidence>
<dbReference type="Pfam" id="PF00636">
    <property type="entry name" value="Ribonuclease_3"/>
    <property type="match status" value="1"/>
</dbReference>
<dbReference type="EMBL" id="BQXO01000006">
    <property type="protein sequence ID" value="GKT06503.1"/>
    <property type="molecule type" value="Genomic_DNA"/>
</dbReference>
<sequence length="143" mass="16434">MTEINYRELNGMALAYIGDAVYEVYIRQHLIELGYTVPTKLHHHATHFVSAKAQAALIRLLEIDEILTDEETAMFKHGRNATTRHSAKNTNIVTYRISTGFEAIFGYLKLTDQRERQDWLAQWCIEQVEAGRTEETKGAKHAK</sequence>
<dbReference type="PANTHER" id="PTHR34276">
    <property type="entry name" value="MINI-RIBONUCLEASE 3"/>
    <property type="match status" value="1"/>
</dbReference>
<dbReference type="InterPro" id="IPR000999">
    <property type="entry name" value="RNase_III_dom"/>
</dbReference>
<comment type="subcellular location">
    <subcellularLocation>
        <location evidence="5">Cytoplasm</location>
    </subcellularLocation>
</comment>